<comment type="caution">
    <text evidence="1">The sequence shown here is derived from an EMBL/GenBank/DDBJ whole genome shotgun (WGS) entry which is preliminary data.</text>
</comment>
<sequence length="378" mass="43364">MDLFIPQVADERLHPLVKQIIAEPVYHPTIKTINSWGKGILERRGEGDKFIKEFQTTFNSSFWELYLNKAFIDLGFNIDYSYESPDFHLIHSSGVHLNAEAVTSNNINNENEEYYSPNSLHEAAQIELDEFMDNSSIRLIGKIRDKKNLFIDNGKKKHPYSKLPHVMGNPFILAIAPFDNLLSSGQNNRAINRILYGIDTLPDGTVKRIPSIRTKAGNTIELGIFTNDSYKEISAIIFSTVGMFSKAIIEAKIPCKVRATKYRQFTIHEFKKLSDMGIEKLGKNFKEFENQDIVLTFRYPSGNHIVGCDMYFVDSTRYKETHVDGLHIYYNPFASIPLEQNIFSSDFLSCNNYDIHNNRMLTDHNDGSLVSRNTYVTF</sequence>
<evidence type="ECO:0008006" key="2">
    <source>
        <dbReference type="Google" id="ProtNLM"/>
    </source>
</evidence>
<name>A0A5T7YDW8_SALER</name>
<gene>
    <name evidence="1" type="ORF">DON26_10175</name>
</gene>
<protein>
    <recommendedName>
        <fullName evidence="2">Glycosaminoglycan attachment site</fullName>
    </recommendedName>
</protein>
<dbReference type="EMBL" id="AAGFGW010000005">
    <property type="protein sequence ID" value="EBN2888340.1"/>
    <property type="molecule type" value="Genomic_DNA"/>
</dbReference>
<organism evidence="1">
    <name type="scientific">Salmonella enterica</name>
    <name type="common">Salmonella choleraesuis</name>
    <dbReference type="NCBI Taxonomy" id="28901"/>
    <lineage>
        <taxon>Bacteria</taxon>
        <taxon>Pseudomonadati</taxon>
        <taxon>Pseudomonadota</taxon>
        <taxon>Gammaproteobacteria</taxon>
        <taxon>Enterobacterales</taxon>
        <taxon>Enterobacteriaceae</taxon>
        <taxon>Salmonella</taxon>
    </lineage>
</organism>
<dbReference type="AlphaFoldDB" id="A0A5T7YDW8"/>
<accession>A0A5T7YDW8</accession>
<evidence type="ECO:0000313" key="1">
    <source>
        <dbReference type="EMBL" id="EBN2888340.1"/>
    </source>
</evidence>
<reference evidence="1" key="1">
    <citation type="submission" date="2018-06" db="EMBL/GenBank/DDBJ databases">
        <authorList>
            <consortium name="PulseNet: The National Subtyping Network for Foodborne Disease Surveillance"/>
            <person name="Tarr C.L."/>
            <person name="Trees E."/>
            <person name="Katz L.S."/>
            <person name="Carleton-Romer H.A."/>
            <person name="Stroika S."/>
            <person name="Kucerova Z."/>
            <person name="Roache K.F."/>
            <person name="Sabol A.L."/>
            <person name="Besser J."/>
            <person name="Gerner-Smidt P."/>
        </authorList>
    </citation>
    <scope>NUCLEOTIDE SEQUENCE</scope>
    <source>
        <strain evidence="1">PNUSAS041407</strain>
    </source>
</reference>
<proteinExistence type="predicted"/>